<dbReference type="Gene3D" id="3.40.50.410">
    <property type="entry name" value="von Willebrand factor, type A domain"/>
    <property type="match status" value="1"/>
</dbReference>
<accession>A0ABS7DIX6</accession>
<feature type="compositionally biased region" description="Acidic residues" evidence="1">
    <location>
        <begin position="235"/>
        <end position="246"/>
    </location>
</feature>
<evidence type="ECO:0000256" key="1">
    <source>
        <dbReference type="SAM" id="MobiDB-lite"/>
    </source>
</evidence>
<feature type="region of interest" description="Disordered" evidence="1">
    <location>
        <begin position="226"/>
        <end position="272"/>
    </location>
</feature>
<organism evidence="4 5">
    <name type="scientific">Succinivibrio faecicola</name>
    <dbReference type="NCBI Taxonomy" id="2820300"/>
    <lineage>
        <taxon>Bacteria</taxon>
        <taxon>Pseudomonadati</taxon>
        <taxon>Pseudomonadota</taxon>
        <taxon>Gammaproteobacteria</taxon>
        <taxon>Aeromonadales</taxon>
        <taxon>Succinivibrionaceae</taxon>
        <taxon>Succinivibrio</taxon>
    </lineage>
</organism>
<keyword evidence="5" id="KW-1185">Reference proteome</keyword>
<evidence type="ECO:0000313" key="5">
    <source>
        <dbReference type="Proteomes" id="UP000731465"/>
    </source>
</evidence>
<sequence length="522" mass="57688">MLRVYRCSKNSVCREVFEFKDYADRFFEYLEEKFGKDYKNLLAKPVEDGDYFNFITNLSGDFEFLNEKNNEKYADALSAFNNKRAKVYEHLISNETIDDEIINKNRNTIAKLLDRCDKTVVFESSNVTCLATELKGNSCIAKKDMLVNSAISAPPASKGHGCCIAFLLFLLLLLLLLGLLWWFFLRPWPQSGTLRESVERYCPYVKEKLGLLDNQKSTDELLVTQPDNTQPEVQEPVDEEPAVDPDLEQKKKEEEAKALAEKAKAEAEAKAKKESEAKAKAEAEAKAKAEAEAKAKAEAEAKAKKDAEAKAKAEAAKAKKIPKCKTLKEQGKLPTLGIAFDGSESMTLSYGSSSRLSAAKNAAVNLIKNVDKNVSISLVEINGCPVAKNRGEYSGARRNALIGAINNINPYAYDGKTPLINGLTELSKMLDGVNAESVGILISDGEDTCPFTANMNVCEVAKRIHQKKPLLKIHTILIGDNIDSAACIARHTNGQVFKPRDAIQIKNQIEQAGSTLKKVCEE</sequence>
<reference evidence="4 5" key="1">
    <citation type="submission" date="2021-03" db="EMBL/GenBank/DDBJ databases">
        <title>Succinivibrio sp. nov. isolated from feces of cow.</title>
        <authorList>
            <person name="Choi J.-Y."/>
        </authorList>
    </citation>
    <scope>NUCLEOTIDE SEQUENCE [LARGE SCALE GENOMIC DNA]</scope>
    <source>
        <strain evidence="4 5">AGMB01872</strain>
    </source>
</reference>
<dbReference type="InterPro" id="IPR002035">
    <property type="entry name" value="VWF_A"/>
</dbReference>
<comment type="caution">
    <text evidence="4">The sequence shown here is derived from an EMBL/GenBank/DDBJ whole genome shotgun (WGS) entry which is preliminary data.</text>
</comment>
<keyword evidence="2" id="KW-1133">Transmembrane helix</keyword>
<name>A0ABS7DIX6_9GAMM</name>
<proteinExistence type="predicted"/>
<feature type="domain" description="VWFA" evidence="3">
    <location>
        <begin position="335"/>
        <end position="519"/>
    </location>
</feature>
<evidence type="ECO:0000259" key="3">
    <source>
        <dbReference type="PROSITE" id="PS50234"/>
    </source>
</evidence>
<feature type="compositionally biased region" description="Basic and acidic residues" evidence="1">
    <location>
        <begin position="247"/>
        <end position="272"/>
    </location>
</feature>
<dbReference type="PROSITE" id="PS50234">
    <property type="entry name" value="VWFA"/>
    <property type="match status" value="1"/>
</dbReference>
<gene>
    <name evidence="4" type="ORF">J5V48_06170</name>
</gene>
<dbReference type="Pfam" id="PF13519">
    <property type="entry name" value="VWA_2"/>
    <property type="match status" value="1"/>
</dbReference>
<keyword evidence="2" id="KW-0812">Transmembrane</keyword>
<evidence type="ECO:0000256" key="2">
    <source>
        <dbReference type="SAM" id="Phobius"/>
    </source>
</evidence>
<feature type="transmembrane region" description="Helical" evidence="2">
    <location>
        <begin position="164"/>
        <end position="185"/>
    </location>
</feature>
<dbReference type="RefSeq" id="WP_219937704.1">
    <property type="nucleotide sequence ID" value="NZ_JAGFNY010000019.1"/>
</dbReference>
<protein>
    <submittedName>
        <fullName evidence="4">VWA domain-containing protein</fullName>
    </submittedName>
</protein>
<dbReference type="EMBL" id="JAGFNY010000019">
    <property type="protein sequence ID" value="MBW7570481.1"/>
    <property type="molecule type" value="Genomic_DNA"/>
</dbReference>
<dbReference type="SMART" id="SM00327">
    <property type="entry name" value="VWA"/>
    <property type="match status" value="1"/>
</dbReference>
<dbReference type="SUPFAM" id="SSF53300">
    <property type="entry name" value="vWA-like"/>
    <property type="match status" value="1"/>
</dbReference>
<evidence type="ECO:0000313" key="4">
    <source>
        <dbReference type="EMBL" id="MBW7570481.1"/>
    </source>
</evidence>
<dbReference type="Proteomes" id="UP000731465">
    <property type="component" value="Unassembled WGS sequence"/>
</dbReference>
<keyword evidence="2" id="KW-0472">Membrane</keyword>
<dbReference type="InterPro" id="IPR036465">
    <property type="entry name" value="vWFA_dom_sf"/>
</dbReference>